<evidence type="ECO:0000313" key="2">
    <source>
        <dbReference type="EnsemblPlants" id="LPERR02G28720.1"/>
    </source>
</evidence>
<evidence type="ECO:0000313" key="3">
    <source>
        <dbReference type="Proteomes" id="UP000032180"/>
    </source>
</evidence>
<feature type="region of interest" description="Disordered" evidence="1">
    <location>
        <begin position="31"/>
        <end position="52"/>
    </location>
</feature>
<sequence>MAEQLSSALISSSSHLMAAIDGARIHAGEGAHMLQVNRQQDPSMTSSTCPASPARFAHPSFSSILGLVP</sequence>
<accession>A0A0D9VLV2</accession>
<evidence type="ECO:0000256" key="1">
    <source>
        <dbReference type="SAM" id="MobiDB-lite"/>
    </source>
</evidence>
<organism evidence="2 3">
    <name type="scientific">Leersia perrieri</name>
    <dbReference type="NCBI Taxonomy" id="77586"/>
    <lineage>
        <taxon>Eukaryota</taxon>
        <taxon>Viridiplantae</taxon>
        <taxon>Streptophyta</taxon>
        <taxon>Embryophyta</taxon>
        <taxon>Tracheophyta</taxon>
        <taxon>Spermatophyta</taxon>
        <taxon>Magnoliopsida</taxon>
        <taxon>Liliopsida</taxon>
        <taxon>Poales</taxon>
        <taxon>Poaceae</taxon>
        <taxon>BOP clade</taxon>
        <taxon>Oryzoideae</taxon>
        <taxon>Oryzeae</taxon>
        <taxon>Oryzinae</taxon>
        <taxon>Leersia</taxon>
    </lineage>
</organism>
<feature type="compositionally biased region" description="Polar residues" evidence="1">
    <location>
        <begin position="36"/>
        <end position="50"/>
    </location>
</feature>
<reference evidence="2" key="3">
    <citation type="submission" date="2015-04" db="UniProtKB">
        <authorList>
            <consortium name="EnsemblPlants"/>
        </authorList>
    </citation>
    <scope>IDENTIFICATION</scope>
</reference>
<dbReference type="Proteomes" id="UP000032180">
    <property type="component" value="Chromosome 2"/>
</dbReference>
<dbReference type="HOGENOM" id="CLU_2779488_0_0_1"/>
<keyword evidence="3" id="KW-1185">Reference proteome</keyword>
<reference evidence="3" key="2">
    <citation type="submission" date="2013-12" db="EMBL/GenBank/DDBJ databases">
        <authorList>
            <person name="Yu Y."/>
            <person name="Lee S."/>
            <person name="de Baynast K."/>
            <person name="Wissotski M."/>
            <person name="Liu L."/>
            <person name="Talag J."/>
            <person name="Goicoechea J."/>
            <person name="Angelova A."/>
            <person name="Jetty R."/>
            <person name="Kudrna D."/>
            <person name="Golser W."/>
            <person name="Rivera L."/>
            <person name="Zhang J."/>
            <person name="Wing R."/>
        </authorList>
    </citation>
    <scope>NUCLEOTIDE SEQUENCE</scope>
</reference>
<dbReference type="AlphaFoldDB" id="A0A0D9VLV2"/>
<dbReference type="EnsemblPlants" id="LPERR02G28720.1">
    <property type="protein sequence ID" value="LPERR02G28720.1"/>
    <property type="gene ID" value="LPERR02G28720"/>
</dbReference>
<name>A0A0D9VLV2_9ORYZ</name>
<proteinExistence type="predicted"/>
<protein>
    <submittedName>
        <fullName evidence="2">Uncharacterized protein</fullName>
    </submittedName>
</protein>
<dbReference type="Gramene" id="LPERR02G28720.1">
    <property type="protein sequence ID" value="LPERR02G28720.1"/>
    <property type="gene ID" value="LPERR02G28720"/>
</dbReference>
<reference evidence="2 3" key="1">
    <citation type="submission" date="2012-08" db="EMBL/GenBank/DDBJ databases">
        <title>Oryza genome evolution.</title>
        <authorList>
            <person name="Wing R.A."/>
        </authorList>
    </citation>
    <scope>NUCLEOTIDE SEQUENCE</scope>
</reference>